<evidence type="ECO:0000313" key="3">
    <source>
        <dbReference type="Proteomes" id="UP001623041"/>
    </source>
</evidence>
<sequence>MKKLAILLFSVSMLVVFSANADVKSQKVSNDVAYSDTLADHPIYPPVG</sequence>
<dbReference type="RefSeq" id="WP_406578697.1">
    <property type="nucleotide sequence ID" value="NZ_JBJHQH010000001.1"/>
</dbReference>
<feature type="chain" id="PRO_5045892079" evidence="1">
    <location>
        <begin position="22"/>
        <end position="48"/>
    </location>
</feature>
<accession>A0ABW8R954</accession>
<gene>
    <name evidence="2" type="ORF">ACJEBI_00575</name>
</gene>
<organism evidence="2 3">
    <name type="scientific">Bacillus salipaludis</name>
    <dbReference type="NCBI Taxonomy" id="2547811"/>
    <lineage>
        <taxon>Bacteria</taxon>
        <taxon>Bacillati</taxon>
        <taxon>Bacillota</taxon>
        <taxon>Bacilli</taxon>
        <taxon>Bacillales</taxon>
        <taxon>Bacillaceae</taxon>
        <taxon>Bacillus</taxon>
    </lineage>
</organism>
<protein>
    <submittedName>
        <fullName evidence="2">Uncharacterized protein</fullName>
    </submittedName>
</protein>
<reference evidence="2 3" key="1">
    <citation type="submission" date="2024-11" db="EMBL/GenBank/DDBJ databases">
        <authorList>
            <person name="Lucas J.A."/>
        </authorList>
    </citation>
    <scope>NUCLEOTIDE SEQUENCE [LARGE SCALE GENOMIC DNA]</scope>
    <source>
        <strain evidence="2 3">Z 5.4</strain>
    </source>
</reference>
<proteinExistence type="predicted"/>
<name>A0ABW8R954_9BACI</name>
<evidence type="ECO:0000313" key="2">
    <source>
        <dbReference type="EMBL" id="MFK9089975.1"/>
    </source>
</evidence>
<dbReference type="Proteomes" id="UP001623041">
    <property type="component" value="Unassembled WGS sequence"/>
</dbReference>
<evidence type="ECO:0000256" key="1">
    <source>
        <dbReference type="SAM" id="SignalP"/>
    </source>
</evidence>
<keyword evidence="1" id="KW-0732">Signal</keyword>
<feature type="signal peptide" evidence="1">
    <location>
        <begin position="1"/>
        <end position="21"/>
    </location>
</feature>
<dbReference type="EMBL" id="JBJHQH010000001">
    <property type="protein sequence ID" value="MFK9089975.1"/>
    <property type="molecule type" value="Genomic_DNA"/>
</dbReference>
<keyword evidence="3" id="KW-1185">Reference proteome</keyword>
<comment type="caution">
    <text evidence="2">The sequence shown here is derived from an EMBL/GenBank/DDBJ whole genome shotgun (WGS) entry which is preliminary data.</text>
</comment>